<keyword evidence="2" id="KW-1185">Reference proteome</keyword>
<dbReference type="EMBL" id="BTTX01000003">
    <property type="protein sequence ID" value="GMU06618.1"/>
    <property type="molecule type" value="Genomic_DNA"/>
</dbReference>
<reference evidence="1 2" key="1">
    <citation type="journal article" date="2024" name="Arch. Microbiol.">
        <title>Corallococcus caeni sp. nov., a novel myxobacterium isolated from activated sludge.</title>
        <authorList>
            <person name="Tomita S."/>
            <person name="Nakai R."/>
            <person name="Kuroda K."/>
            <person name="Kurashita H."/>
            <person name="Hatamoto M."/>
            <person name="Yamaguchi T."/>
            <person name="Narihiro T."/>
        </authorList>
    </citation>
    <scope>NUCLEOTIDE SEQUENCE [LARGE SCALE GENOMIC DNA]</scope>
    <source>
        <strain evidence="1 2">NO1</strain>
    </source>
</reference>
<comment type="caution">
    <text evidence="1">The sequence shown here is derived from an EMBL/GenBank/DDBJ whole genome shotgun (WGS) entry which is preliminary data.</text>
</comment>
<protein>
    <submittedName>
        <fullName evidence="1">Uncharacterized protein</fullName>
    </submittedName>
</protein>
<gene>
    <name evidence="1" type="ORF">ASNO1_28710</name>
</gene>
<sequence>MSGGMTLESPSFRRAVAVFAALLWTACAGSRPVPAAPEPKEPAVRRVDSGRTHWVLRPSEAYDALCLLNLLRGDAFYTRFYPAEFQRFSALLEAPEQAALAHLTERMAKQGGKMVGPFLTLVFSVTEATTVEDLAATVADDAAWGRMRADFLATSYGREDGFAEVEAVREDLGVLLAFLKRVEFPRIWRAEYLPTVEQAIAGLAAKVAPYDVVGWDEQLLGRDLQVAALNAHVLKFAKPHGIRVTGWNFLTDATYPAAVTVKTAVHELLHPPFTREGVLDAKLKALEADPYFQRLVREHDPAFGYTTARGLTEEDCAEAIDVHVSEREGLLRDREGRPLTGAEFFRDHDDGMHVLAFVLYEELKRAGPSRGGTYESFLLGLFEQGVLKPGELERRFRASPGHYPVKALGEAAR</sequence>
<evidence type="ECO:0000313" key="2">
    <source>
        <dbReference type="Proteomes" id="UP001342631"/>
    </source>
</evidence>
<proteinExistence type="predicted"/>
<dbReference type="Proteomes" id="UP001342631">
    <property type="component" value="Unassembled WGS sequence"/>
</dbReference>
<accession>A0ABQ6QRH0</accession>
<evidence type="ECO:0000313" key="1">
    <source>
        <dbReference type="EMBL" id="GMU06618.1"/>
    </source>
</evidence>
<organism evidence="1 2">
    <name type="scientific">Corallococcus caeni</name>
    <dbReference type="NCBI Taxonomy" id="3082388"/>
    <lineage>
        <taxon>Bacteria</taxon>
        <taxon>Pseudomonadati</taxon>
        <taxon>Myxococcota</taxon>
        <taxon>Myxococcia</taxon>
        <taxon>Myxococcales</taxon>
        <taxon>Cystobacterineae</taxon>
        <taxon>Myxococcaceae</taxon>
        <taxon>Corallococcus</taxon>
    </lineage>
</organism>
<name>A0ABQ6QRH0_9BACT</name>